<dbReference type="PANTHER" id="PTHR10996:SF178">
    <property type="entry name" value="2-HYDROXYACID DEHYDROGENASE YGL185C-RELATED"/>
    <property type="match status" value="1"/>
</dbReference>
<dbReference type="InterPro" id="IPR050223">
    <property type="entry name" value="D-isomer_2-hydroxyacid_DH"/>
</dbReference>
<dbReference type="Gene3D" id="3.40.50.720">
    <property type="entry name" value="NAD(P)-binding Rossmann-like Domain"/>
    <property type="match status" value="2"/>
</dbReference>
<keyword evidence="2 4" id="KW-0560">Oxidoreductase</keyword>
<dbReference type="Pfam" id="PF00389">
    <property type="entry name" value="2-Hacid_dh"/>
    <property type="match status" value="1"/>
</dbReference>
<dbReference type="GO" id="GO:0051287">
    <property type="term" value="F:NAD binding"/>
    <property type="evidence" value="ECO:0007669"/>
    <property type="project" value="InterPro"/>
</dbReference>
<reference evidence="7 8" key="1">
    <citation type="submission" date="2013-05" db="EMBL/GenBank/DDBJ databases">
        <title>Genome sequence of Streptomyces sparsogenes DSM 40356.</title>
        <authorList>
            <person name="Coyne S."/>
            <person name="Seebeck F.P."/>
        </authorList>
    </citation>
    <scope>NUCLEOTIDE SEQUENCE [LARGE SCALE GENOMIC DNA]</scope>
    <source>
        <strain evidence="7 8">DSM 40356</strain>
    </source>
</reference>
<organism evidence="7 8">
    <name type="scientific">Streptomyces sparsogenes DSM 40356</name>
    <dbReference type="NCBI Taxonomy" id="1331668"/>
    <lineage>
        <taxon>Bacteria</taxon>
        <taxon>Bacillati</taxon>
        <taxon>Actinomycetota</taxon>
        <taxon>Actinomycetes</taxon>
        <taxon>Kitasatosporales</taxon>
        <taxon>Streptomycetaceae</taxon>
        <taxon>Streptomyces</taxon>
    </lineage>
</organism>
<evidence type="ECO:0000313" key="8">
    <source>
        <dbReference type="Proteomes" id="UP000186168"/>
    </source>
</evidence>
<dbReference type="GO" id="GO:0016618">
    <property type="term" value="F:hydroxypyruvate reductase [NAD(P)H] activity"/>
    <property type="evidence" value="ECO:0007669"/>
    <property type="project" value="TreeGrafter"/>
</dbReference>
<dbReference type="RefSeq" id="WP_076972004.1">
    <property type="nucleotide sequence ID" value="NZ_ASQP01000431.1"/>
</dbReference>
<dbReference type="InterPro" id="IPR006140">
    <property type="entry name" value="D-isomer_DH_NAD-bd"/>
</dbReference>
<dbReference type="GO" id="GO:0030267">
    <property type="term" value="F:glyoxylate reductase (NADPH) activity"/>
    <property type="evidence" value="ECO:0007669"/>
    <property type="project" value="TreeGrafter"/>
</dbReference>
<dbReference type="SUPFAM" id="SSF52283">
    <property type="entry name" value="Formate/glycerate dehydrogenase catalytic domain-like"/>
    <property type="match status" value="1"/>
</dbReference>
<dbReference type="SUPFAM" id="SSF51735">
    <property type="entry name" value="NAD(P)-binding Rossmann-fold domains"/>
    <property type="match status" value="1"/>
</dbReference>
<evidence type="ECO:0000256" key="1">
    <source>
        <dbReference type="ARBA" id="ARBA00005854"/>
    </source>
</evidence>
<dbReference type="Proteomes" id="UP000186168">
    <property type="component" value="Unassembled WGS sequence"/>
</dbReference>
<accession>A0A1R1S9C4</accession>
<comment type="caution">
    <text evidence="7">The sequence shown here is derived from an EMBL/GenBank/DDBJ whole genome shotgun (WGS) entry which is preliminary data.</text>
</comment>
<dbReference type="AlphaFoldDB" id="A0A1R1S9C4"/>
<evidence type="ECO:0000256" key="3">
    <source>
        <dbReference type="ARBA" id="ARBA00023027"/>
    </source>
</evidence>
<dbReference type="GO" id="GO:0005829">
    <property type="term" value="C:cytosol"/>
    <property type="evidence" value="ECO:0007669"/>
    <property type="project" value="TreeGrafter"/>
</dbReference>
<evidence type="ECO:0000256" key="2">
    <source>
        <dbReference type="ARBA" id="ARBA00023002"/>
    </source>
</evidence>
<dbReference type="CDD" id="cd12165">
    <property type="entry name" value="2-Hacid_dh_6"/>
    <property type="match status" value="1"/>
</dbReference>
<sequence>MTAGILRVVVLDPKLAPLRAEFEAALPDGASVSWPDPQDTEAVEAALKTADVLVSGQCTGRMAALAPGLRLVHTAGAGTDRIDTASLAPGTQVANTFHHEDSIAEYAVSAAILLRRGFLRQHEALRHGRWDSPAYDPGSPWVDTLGAATVGFVGFGHIGARCWQRFRAFGARGVAVTRRGGVDAAAEGLAWSGTIDDLGSLLEGSDVVVVSAPLTSGTRGLIGAAELSRMRSTAVLVNVGRGPVVDEDALYRALSDRAIGGAALDVWYRYPVDGHSAAPAEHPFGTLDNVLMTPHSSGVTRQTFARRADDIAANIRRLAAGEPLHNVVAVAR</sequence>
<dbReference type="Pfam" id="PF02826">
    <property type="entry name" value="2-Hacid_dh_C"/>
    <property type="match status" value="1"/>
</dbReference>
<evidence type="ECO:0000259" key="6">
    <source>
        <dbReference type="Pfam" id="PF02826"/>
    </source>
</evidence>
<dbReference type="PROSITE" id="PS00671">
    <property type="entry name" value="D_2_HYDROXYACID_DH_3"/>
    <property type="match status" value="1"/>
</dbReference>
<dbReference type="EMBL" id="ASQP01000431">
    <property type="protein sequence ID" value="OMI34956.1"/>
    <property type="molecule type" value="Genomic_DNA"/>
</dbReference>
<name>A0A1R1S9C4_9ACTN</name>
<feature type="domain" description="D-isomer specific 2-hydroxyacid dehydrogenase catalytic" evidence="5">
    <location>
        <begin position="19"/>
        <end position="328"/>
    </location>
</feature>
<evidence type="ECO:0000313" key="7">
    <source>
        <dbReference type="EMBL" id="OMI34956.1"/>
    </source>
</evidence>
<dbReference type="InterPro" id="IPR006139">
    <property type="entry name" value="D-isomer_2_OHA_DH_cat_dom"/>
</dbReference>
<keyword evidence="3" id="KW-0520">NAD</keyword>
<keyword evidence="8" id="KW-1185">Reference proteome</keyword>
<comment type="similarity">
    <text evidence="1 4">Belongs to the D-isomer specific 2-hydroxyacid dehydrogenase family.</text>
</comment>
<protein>
    <submittedName>
        <fullName evidence="7">D-isomer specific 2-hydroxyacid dehydrogenase NAD-binding protein</fullName>
    </submittedName>
</protein>
<dbReference type="InterPro" id="IPR029753">
    <property type="entry name" value="D-isomer_DH_CS"/>
</dbReference>
<feature type="domain" description="D-isomer specific 2-hydroxyacid dehydrogenase NAD-binding" evidence="6">
    <location>
        <begin position="110"/>
        <end position="296"/>
    </location>
</feature>
<dbReference type="PANTHER" id="PTHR10996">
    <property type="entry name" value="2-HYDROXYACID DEHYDROGENASE-RELATED"/>
    <property type="match status" value="1"/>
</dbReference>
<evidence type="ECO:0000256" key="4">
    <source>
        <dbReference type="RuleBase" id="RU003719"/>
    </source>
</evidence>
<evidence type="ECO:0000259" key="5">
    <source>
        <dbReference type="Pfam" id="PF00389"/>
    </source>
</evidence>
<proteinExistence type="inferred from homology"/>
<dbReference type="InterPro" id="IPR036291">
    <property type="entry name" value="NAD(P)-bd_dom_sf"/>
</dbReference>
<gene>
    <name evidence="7" type="ORF">SPAR_34056</name>
</gene>